<dbReference type="InterPro" id="IPR036895">
    <property type="entry name" value="Uracil-DNA_glycosylase-like_sf"/>
</dbReference>
<reference evidence="7" key="1">
    <citation type="journal article" date="2011" name="Science">
        <title>The plant cell wall-decomposing machinery underlies the functional diversity of forest fungi.</title>
        <authorList>
            <person name="Eastwood D.C."/>
            <person name="Floudas D."/>
            <person name="Binder M."/>
            <person name="Majcherczyk A."/>
            <person name="Schneider P."/>
            <person name="Aerts A."/>
            <person name="Asiegbu F.O."/>
            <person name="Baker S.E."/>
            <person name="Barry K."/>
            <person name="Bendiksby M."/>
            <person name="Blumentritt M."/>
            <person name="Coutinho P.M."/>
            <person name="Cullen D."/>
            <person name="de Vries R.P."/>
            <person name="Gathman A."/>
            <person name="Goodell B."/>
            <person name="Henrissat B."/>
            <person name="Ihrmark K."/>
            <person name="Kauserud H."/>
            <person name="Kohler A."/>
            <person name="LaButti K."/>
            <person name="Lapidus A."/>
            <person name="Lavin J.L."/>
            <person name="Lee Y.-H."/>
            <person name="Lindquist E."/>
            <person name="Lilly W."/>
            <person name="Lucas S."/>
            <person name="Morin E."/>
            <person name="Murat C."/>
            <person name="Oguiza J.A."/>
            <person name="Park J."/>
            <person name="Pisabarro A.G."/>
            <person name="Riley R."/>
            <person name="Rosling A."/>
            <person name="Salamov A."/>
            <person name="Schmidt O."/>
            <person name="Schmutz J."/>
            <person name="Skrede I."/>
            <person name="Stenlid J."/>
            <person name="Wiebenga A."/>
            <person name="Xie X."/>
            <person name="Kuees U."/>
            <person name="Hibbett D.S."/>
            <person name="Hoffmeister D."/>
            <person name="Hoegberg N."/>
            <person name="Martin F."/>
            <person name="Grigoriev I.V."/>
            <person name="Watkinson S.C."/>
        </authorList>
    </citation>
    <scope>NUCLEOTIDE SEQUENCE [LARGE SCALE GENOMIC DNA]</scope>
    <source>
        <strain evidence="7">strain S7.3</strain>
    </source>
</reference>
<dbReference type="HOGENOM" id="CLU_042829_0_1_1"/>
<dbReference type="GO" id="GO:0004844">
    <property type="term" value="F:uracil DNA N-glycosylase activity"/>
    <property type="evidence" value="ECO:0007669"/>
    <property type="project" value="TreeGrafter"/>
</dbReference>
<dbReference type="Gene3D" id="3.40.470.10">
    <property type="entry name" value="Uracil-DNA glycosylase-like domain"/>
    <property type="match status" value="1"/>
</dbReference>
<proteinExistence type="predicted"/>
<feature type="compositionally biased region" description="Basic and acidic residues" evidence="4">
    <location>
        <begin position="99"/>
        <end position="108"/>
    </location>
</feature>
<evidence type="ECO:0000256" key="2">
    <source>
        <dbReference type="ARBA" id="ARBA00022801"/>
    </source>
</evidence>
<feature type="compositionally biased region" description="Polar residues" evidence="4">
    <location>
        <begin position="57"/>
        <end position="82"/>
    </location>
</feature>
<dbReference type="InterPro" id="IPR015637">
    <property type="entry name" value="MUG/TDG"/>
</dbReference>
<dbReference type="Proteomes" id="UP000008063">
    <property type="component" value="Unassembled WGS sequence"/>
</dbReference>
<evidence type="ECO:0000256" key="4">
    <source>
        <dbReference type="SAM" id="MobiDB-lite"/>
    </source>
</evidence>
<accession>F8PJU5</accession>
<dbReference type="FunCoup" id="F8PJU5">
    <property type="interactions" value="18"/>
</dbReference>
<dbReference type="PANTHER" id="PTHR12159:SF9">
    <property type="entry name" value="G_T MISMATCH-SPECIFIC THYMINE DNA GLYCOSYLASE"/>
    <property type="match status" value="1"/>
</dbReference>
<keyword evidence="3" id="KW-0234">DNA repair</keyword>
<dbReference type="GO" id="GO:0008263">
    <property type="term" value="F:pyrimidine-specific mismatch base pair DNA N-glycosylase activity"/>
    <property type="evidence" value="ECO:0007669"/>
    <property type="project" value="TreeGrafter"/>
</dbReference>
<evidence type="ECO:0000259" key="5">
    <source>
        <dbReference type="Pfam" id="PF03167"/>
    </source>
</evidence>
<dbReference type="SUPFAM" id="SSF52141">
    <property type="entry name" value="Uracil-DNA glycosylase-like"/>
    <property type="match status" value="1"/>
</dbReference>
<keyword evidence="1" id="KW-0227">DNA damage</keyword>
<organism evidence="7">
    <name type="scientific">Serpula lacrymans var. lacrymans (strain S7.3)</name>
    <name type="common">Dry rot fungus</name>
    <dbReference type="NCBI Taxonomy" id="936435"/>
    <lineage>
        <taxon>Eukaryota</taxon>
        <taxon>Fungi</taxon>
        <taxon>Dikarya</taxon>
        <taxon>Basidiomycota</taxon>
        <taxon>Agaricomycotina</taxon>
        <taxon>Agaricomycetes</taxon>
        <taxon>Agaricomycetidae</taxon>
        <taxon>Boletales</taxon>
        <taxon>Coniophorineae</taxon>
        <taxon>Serpulaceae</taxon>
        <taxon>Serpula</taxon>
    </lineage>
</organism>
<dbReference type="STRING" id="936435.F8PJU5"/>
<dbReference type="InParanoid" id="F8PJU5"/>
<feature type="domain" description="Uracil-DNA glycosylase-like" evidence="5">
    <location>
        <begin position="133"/>
        <end position="316"/>
    </location>
</feature>
<name>F8PJU5_SERL3</name>
<dbReference type="CDD" id="cd10028">
    <property type="entry name" value="UDG-F2_TDG_MUG"/>
    <property type="match status" value="1"/>
</dbReference>
<feature type="region of interest" description="Disordered" evidence="4">
    <location>
        <begin position="1"/>
        <end position="23"/>
    </location>
</feature>
<dbReference type="Pfam" id="PF03167">
    <property type="entry name" value="UDG"/>
    <property type="match status" value="1"/>
</dbReference>
<dbReference type="OrthoDB" id="565731at2759"/>
<keyword evidence="7" id="KW-1185">Reference proteome</keyword>
<gene>
    <name evidence="6" type="ORF">SERLA73DRAFT_46857</name>
</gene>
<protein>
    <recommendedName>
        <fullName evidence="5">Uracil-DNA glycosylase-like domain-containing protein</fullName>
    </recommendedName>
</protein>
<dbReference type="InterPro" id="IPR005122">
    <property type="entry name" value="Uracil-DNA_glycosylase-like"/>
</dbReference>
<sequence>MSASENGYGSDGETNSEDLTDKATVKVELEASPEKFRASLKQYAYSAKPPKSDDASKTLNLSRRSSTSHPVVATTSNNNFVESDSDSKPKPQKRLNKRIPGDVEEKKVARGSKKRKRGYAAPELYSHLHMLSDYLKDGLDVIFCGINPGYKSAENGHHFYNPTNHFWRCLHSSGLTSTLLHPSEDYTLPDDFNLGLTNLVDRPSAEQSELSKDEMIKSVPTLLAKITRFRPRFVCFVGMGIWEVVREGLLQTVSSPLADGNKSIKVKGKKPASLGLQPYKYVHPRPLVSGTDAITETLLFVVPSTSGRVVRYQLTDKITFFETLKDLKEMKQSDIDTSDMLAIYS</sequence>
<evidence type="ECO:0000313" key="6">
    <source>
        <dbReference type="EMBL" id="EGO03505.1"/>
    </source>
</evidence>
<dbReference type="EMBL" id="GL945475">
    <property type="protein sequence ID" value="EGO03505.1"/>
    <property type="molecule type" value="Genomic_DNA"/>
</dbReference>
<dbReference type="OMA" id="RSYTEFE"/>
<evidence type="ECO:0000313" key="7">
    <source>
        <dbReference type="Proteomes" id="UP000008063"/>
    </source>
</evidence>
<dbReference type="AlphaFoldDB" id="F8PJU5"/>
<dbReference type="GO" id="GO:0006285">
    <property type="term" value="P:base-excision repair, AP site formation"/>
    <property type="evidence" value="ECO:0007669"/>
    <property type="project" value="InterPro"/>
</dbReference>
<keyword evidence="2" id="KW-0378">Hydrolase</keyword>
<dbReference type="PANTHER" id="PTHR12159">
    <property type="entry name" value="G/T AND G/U MISMATCH-SPECIFIC DNA GLYCOSYLASE"/>
    <property type="match status" value="1"/>
</dbReference>
<evidence type="ECO:0000256" key="3">
    <source>
        <dbReference type="ARBA" id="ARBA00023204"/>
    </source>
</evidence>
<dbReference type="eggNOG" id="KOG4120">
    <property type="taxonomic scope" value="Eukaryota"/>
</dbReference>
<feature type="region of interest" description="Disordered" evidence="4">
    <location>
        <begin position="46"/>
        <end position="116"/>
    </location>
</feature>
<evidence type="ECO:0000256" key="1">
    <source>
        <dbReference type="ARBA" id="ARBA00022763"/>
    </source>
</evidence>